<feature type="compositionally biased region" description="Gly residues" evidence="1">
    <location>
        <begin position="238"/>
        <end position="248"/>
    </location>
</feature>
<accession>A0A3R8LVE5</accession>
<keyword evidence="2" id="KW-1133">Transmembrane helix</keyword>
<dbReference type="RefSeq" id="WP_125125982.1">
    <property type="nucleotide sequence ID" value="NZ_RHJS01000002.1"/>
</dbReference>
<evidence type="ECO:0008006" key="5">
    <source>
        <dbReference type="Google" id="ProtNLM"/>
    </source>
</evidence>
<sequence length="569" mass="60724">MKKWTQWTGIFLSLSLAVSCVPAIHSQAGYGTAHARAAAAFPGTGIMAATAVPDGAESSQDPTDASDGADAADSDSGNGLSTIRISVGNGQATPQYQAGQKVEKLTVTVKNSSTSPAQNVVISPVIDDAKEWPFEIDSMNYDKEFQKIDANGSVEAVWENLRVREDVETKSYKLVFEILYDGIKEPCRKYVYVKTAGTKGDEPQEPGYPPYPPIIINPPSAEQPGDQPSDGQPEDPGIQGGMEEGGVYNGDISAVGGGGGSDEKKGVPRVIVTGFNTEPGAVNAGSNFRLIVHVKNTSTTTAVSNMLFDFQAPSAGTEAAAEAPAFLPSSGASSIYLDQIPAGETRDVAIDLNARADLVQKPYSINMSMLYEDSNASQYEGSSSLAIPIYQAARFEFSEIELSPASIEVGQEANLMCSLYNTGRVKLYNVKVKFMGDGISAKEVFVGNLDSGATGTIDGMLTGESEIMPGTKCKMVVTYEDESGNPSSREEEFEIQVTAPMEMDMGDMEMMGEMPEEAKGFPVIPVVIAAAVILVIVLAVVLTRRRKKKRAQAEEEDLADEVDRFTEDE</sequence>
<dbReference type="Proteomes" id="UP000274920">
    <property type="component" value="Unassembled WGS sequence"/>
</dbReference>
<feature type="transmembrane region" description="Helical" evidence="2">
    <location>
        <begin position="520"/>
        <end position="542"/>
    </location>
</feature>
<comment type="caution">
    <text evidence="3">The sequence shown here is derived from an EMBL/GenBank/DDBJ whole genome shotgun (WGS) entry which is preliminary data.</text>
</comment>
<evidence type="ECO:0000256" key="1">
    <source>
        <dbReference type="SAM" id="MobiDB-lite"/>
    </source>
</evidence>
<evidence type="ECO:0000313" key="4">
    <source>
        <dbReference type="Proteomes" id="UP000274920"/>
    </source>
</evidence>
<dbReference type="EMBL" id="RHJS01000002">
    <property type="protein sequence ID" value="RRK30102.1"/>
    <property type="molecule type" value="Genomic_DNA"/>
</dbReference>
<dbReference type="PROSITE" id="PS51257">
    <property type="entry name" value="PROKAR_LIPOPROTEIN"/>
    <property type="match status" value="1"/>
</dbReference>
<proteinExistence type="predicted"/>
<feature type="compositionally biased region" description="Pro residues" evidence="1">
    <location>
        <begin position="206"/>
        <end position="216"/>
    </location>
</feature>
<dbReference type="AlphaFoldDB" id="A0A3R8LVE5"/>
<feature type="region of interest" description="Disordered" evidence="1">
    <location>
        <begin position="550"/>
        <end position="569"/>
    </location>
</feature>
<organism evidence="3 4">
    <name type="scientific">Schaedlerella arabinosiphila</name>
    <dbReference type="NCBI Taxonomy" id="2044587"/>
    <lineage>
        <taxon>Bacteria</taxon>
        <taxon>Bacillati</taxon>
        <taxon>Bacillota</taxon>
        <taxon>Clostridia</taxon>
        <taxon>Lachnospirales</taxon>
        <taxon>Lachnospiraceae</taxon>
        <taxon>Schaedlerella</taxon>
    </lineage>
</organism>
<gene>
    <name evidence="3" type="ORF">EBB54_00890</name>
</gene>
<dbReference type="PANTHER" id="PTHR35902">
    <property type="entry name" value="S-LAYER DOMAIN-LIKE PROTEIN-RELATED"/>
    <property type="match status" value="1"/>
</dbReference>
<feature type="region of interest" description="Disordered" evidence="1">
    <location>
        <begin position="53"/>
        <end position="84"/>
    </location>
</feature>
<keyword evidence="4" id="KW-1185">Reference proteome</keyword>
<feature type="compositionally biased region" description="Low complexity" evidence="1">
    <location>
        <begin position="65"/>
        <end position="77"/>
    </location>
</feature>
<evidence type="ECO:0000256" key="2">
    <source>
        <dbReference type="SAM" id="Phobius"/>
    </source>
</evidence>
<feature type="region of interest" description="Disordered" evidence="1">
    <location>
        <begin position="198"/>
        <end position="265"/>
    </location>
</feature>
<keyword evidence="2" id="KW-0812">Transmembrane</keyword>
<evidence type="ECO:0000313" key="3">
    <source>
        <dbReference type="EMBL" id="RRK30102.1"/>
    </source>
</evidence>
<keyword evidence="2" id="KW-0472">Membrane</keyword>
<reference evidence="3" key="1">
    <citation type="submission" date="2018-10" db="EMBL/GenBank/DDBJ databases">
        <title>Schaedlerella arabinophila gen. nov. sp. nov., isolated from the mouse intestinal tract and comparative analysis with the genome of the closely related altered Schaedler flora strain ASF502.</title>
        <authorList>
            <person name="Miyake S."/>
            <person name="Soh M."/>
            <person name="Seedorf H."/>
        </authorList>
    </citation>
    <scope>NUCLEOTIDE SEQUENCE [LARGE SCALE GENOMIC DNA]</scope>
    <source>
        <strain evidence="3">DSM 106076</strain>
    </source>
</reference>
<protein>
    <recommendedName>
        <fullName evidence="5">CARDB domain-containing protein</fullName>
    </recommendedName>
</protein>
<name>A0A3R8LVE5_9FIRM</name>